<evidence type="ECO:0000259" key="1">
    <source>
        <dbReference type="Pfam" id="PF10074"/>
    </source>
</evidence>
<sequence>MLGRISMPPEKDWRAPPDEAGNDALAYSDIAIGYLRRNPRYRADYSRALGRVKRGAITADEATAALVRRWGISFHAAPASAFDPRLAVARPDLSPASIVLAPALAGIGAECLDMKALGDVRARIRIGDFLHVILADSDGDEHLCMCGSCQGPMAVMLPIGPDPFARLAAAERLCRRLNGMAAGPPALRPPPFRRRHLLTLLQVLDGHRAGATRRELAAALIDDDVRDYSAAEWADSRERKRINRWIAEAVELRDGGYIRLLRGG</sequence>
<dbReference type="RefSeq" id="WP_336919287.1">
    <property type="nucleotide sequence ID" value="NZ_JBANRN010000009.1"/>
</dbReference>
<dbReference type="Pfam" id="PF10074">
    <property type="entry name" value="RovC_DNA-bd"/>
    <property type="match status" value="1"/>
</dbReference>
<name>A0ABV7EHH3_9SPHN</name>
<feature type="domain" description="Transcriptional regulator-like" evidence="2">
    <location>
        <begin position="12"/>
        <end position="75"/>
    </location>
</feature>
<dbReference type="InterPro" id="IPR018754">
    <property type="entry name" value="RovC-like_DNA-bd"/>
</dbReference>
<evidence type="ECO:0000313" key="3">
    <source>
        <dbReference type="EMBL" id="MFC3101391.1"/>
    </source>
</evidence>
<accession>A0ABV7EHH3</accession>
<dbReference type="Pfam" id="PF20109">
    <property type="entry name" value="Trans_reg_dom"/>
    <property type="match status" value="1"/>
</dbReference>
<reference evidence="4" key="1">
    <citation type="journal article" date="2019" name="Int. J. Syst. Evol. Microbiol.">
        <title>The Global Catalogue of Microorganisms (GCM) 10K type strain sequencing project: providing services to taxonomists for standard genome sequencing and annotation.</title>
        <authorList>
            <consortium name="The Broad Institute Genomics Platform"/>
            <consortium name="The Broad Institute Genome Sequencing Center for Infectious Disease"/>
            <person name="Wu L."/>
            <person name="Ma J."/>
        </authorList>
    </citation>
    <scope>NUCLEOTIDE SEQUENCE [LARGE SCALE GENOMIC DNA]</scope>
    <source>
        <strain evidence="4">KCTC 52606</strain>
    </source>
</reference>
<proteinExistence type="predicted"/>
<organism evidence="3 4">
    <name type="scientific">Alteraurantiacibacter lauratis</name>
    <dbReference type="NCBI Taxonomy" id="2054627"/>
    <lineage>
        <taxon>Bacteria</taxon>
        <taxon>Pseudomonadati</taxon>
        <taxon>Pseudomonadota</taxon>
        <taxon>Alphaproteobacteria</taxon>
        <taxon>Sphingomonadales</taxon>
        <taxon>Erythrobacteraceae</taxon>
        <taxon>Alteraurantiacibacter</taxon>
    </lineage>
</organism>
<feature type="domain" description="T6SS Transcription factor RovC-like DNA binding" evidence="1">
    <location>
        <begin position="156"/>
        <end position="262"/>
    </location>
</feature>
<dbReference type="Proteomes" id="UP001595378">
    <property type="component" value="Unassembled WGS sequence"/>
</dbReference>
<evidence type="ECO:0000259" key="2">
    <source>
        <dbReference type="Pfam" id="PF20109"/>
    </source>
</evidence>
<dbReference type="EMBL" id="JBHRSU010000032">
    <property type="protein sequence ID" value="MFC3101391.1"/>
    <property type="molecule type" value="Genomic_DNA"/>
</dbReference>
<comment type="caution">
    <text evidence="3">The sequence shown here is derived from an EMBL/GenBank/DDBJ whole genome shotgun (WGS) entry which is preliminary data.</text>
</comment>
<gene>
    <name evidence="3" type="ORF">ACFODK_10885</name>
</gene>
<keyword evidence="4" id="KW-1185">Reference proteome</keyword>
<protein>
    <submittedName>
        <fullName evidence="3">DNA -binding domain-containing protein</fullName>
    </submittedName>
</protein>
<evidence type="ECO:0000313" key="4">
    <source>
        <dbReference type="Proteomes" id="UP001595378"/>
    </source>
</evidence>
<dbReference type="InterPro" id="IPR045465">
    <property type="entry name" value="Trans_reg_dom"/>
</dbReference>